<evidence type="ECO:0000259" key="2">
    <source>
        <dbReference type="Pfam" id="PF14392"/>
    </source>
</evidence>
<dbReference type="InterPro" id="IPR025836">
    <property type="entry name" value="Zn_knuckle_CX2CX4HX4C"/>
</dbReference>
<gene>
    <name evidence="3" type="ORF">Goshw_003882</name>
</gene>
<keyword evidence="1" id="KW-0732">Signal</keyword>
<name>A0A7J9MBI2_GOSSC</name>
<dbReference type="EMBL" id="JABFAF010000010">
    <property type="protein sequence ID" value="MBA0867779.1"/>
    <property type="molecule type" value="Genomic_DNA"/>
</dbReference>
<dbReference type="Proteomes" id="UP000593576">
    <property type="component" value="Unassembled WGS sequence"/>
</dbReference>
<organism evidence="3 4">
    <name type="scientific">Gossypium schwendimanii</name>
    <name type="common">Cotton</name>
    <dbReference type="NCBI Taxonomy" id="34291"/>
    <lineage>
        <taxon>Eukaryota</taxon>
        <taxon>Viridiplantae</taxon>
        <taxon>Streptophyta</taxon>
        <taxon>Embryophyta</taxon>
        <taxon>Tracheophyta</taxon>
        <taxon>Spermatophyta</taxon>
        <taxon>Magnoliopsida</taxon>
        <taxon>eudicotyledons</taxon>
        <taxon>Gunneridae</taxon>
        <taxon>Pentapetalae</taxon>
        <taxon>rosids</taxon>
        <taxon>malvids</taxon>
        <taxon>Malvales</taxon>
        <taxon>Malvaceae</taxon>
        <taxon>Malvoideae</taxon>
        <taxon>Gossypium</taxon>
    </lineage>
</organism>
<dbReference type="AlphaFoldDB" id="A0A7J9MBI2"/>
<reference evidence="3 4" key="1">
    <citation type="journal article" date="2019" name="Genome Biol. Evol.">
        <title>Insights into the evolution of the New World diploid cottons (Gossypium, subgenus Houzingenia) based on genome sequencing.</title>
        <authorList>
            <person name="Grover C.E."/>
            <person name="Arick M.A. 2nd"/>
            <person name="Thrash A."/>
            <person name="Conover J.L."/>
            <person name="Sanders W.S."/>
            <person name="Peterson D.G."/>
            <person name="Frelichowski J.E."/>
            <person name="Scheffler J.A."/>
            <person name="Scheffler B.E."/>
            <person name="Wendel J.F."/>
        </authorList>
    </citation>
    <scope>NUCLEOTIDE SEQUENCE [LARGE SCALE GENOMIC DNA]</scope>
    <source>
        <strain evidence="3">1</strain>
        <tissue evidence="3">Leaf</tissue>
    </source>
</reference>
<accession>A0A7J9MBI2</accession>
<dbReference type="Pfam" id="PF14392">
    <property type="entry name" value="zf-CCHC_4"/>
    <property type="match status" value="1"/>
</dbReference>
<sequence>MQSSSLKKLTLFCFLCGCLGHGDNFCPMRLPYRMQ</sequence>
<keyword evidence="4" id="KW-1185">Reference proteome</keyword>
<feature type="domain" description="Zinc knuckle CX2CX4HX4C" evidence="2">
    <location>
        <begin position="8"/>
        <end position="27"/>
    </location>
</feature>
<evidence type="ECO:0000313" key="3">
    <source>
        <dbReference type="EMBL" id="MBA0867779.1"/>
    </source>
</evidence>
<proteinExistence type="predicted"/>
<feature type="chain" id="PRO_5029696691" description="Zinc knuckle CX2CX4HX4C domain-containing protein" evidence="1">
    <location>
        <begin position="21"/>
        <end position="35"/>
    </location>
</feature>
<evidence type="ECO:0000313" key="4">
    <source>
        <dbReference type="Proteomes" id="UP000593576"/>
    </source>
</evidence>
<evidence type="ECO:0000256" key="1">
    <source>
        <dbReference type="SAM" id="SignalP"/>
    </source>
</evidence>
<protein>
    <recommendedName>
        <fullName evidence="2">Zinc knuckle CX2CX4HX4C domain-containing protein</fullName>
    </recommendedName>
</protein>
<feature type="signal peptide" evidence="1">
    <location>
        <begin position="1"/>
        <end position="20"/>
    </location>
</feature>
<comment type="caution">
    <text evidence="3">The sequence shown here is derived from an EMBL/GenBank/DDBJ whole genome shotgun (WGS) entry which is preliminary data.</text>
</comment>